<accession>A0ABS7AK14</accession>
<dbReference type="Proteomes" id="UP001519921">
    <property type="component" value="Unassembled WGS sequence"/>
</dbReference>
<dbReference type="EMBL" id="JAHXPT010000002">
    <property type="protein sequence ID" value="MBW6408992.1"/>
    <property type="molecule type" value="Genomic_DNA"/>
</dbReference>
<keyword evidence="2" id="KW-1185">Reference proteome</keyword>
<proteinExistence type="predicted"/>
<sequence>MEYKFLNMWNNVKTIGNKAIVEQLKNIDLEVGQTYEVKKNTAVNIYSSVRLKVISIKENEVLLKIVDKKRI</sequence>
<name>A0ABS7AK14_9CLOT</name>
<evidence type="ECO:0000313" key="1">
    <source>
        <dbReference type="EMBL" id="MBW6408992.1"/>
    </source>
</evidence>
<comment type="caution">
    <text evidence="1">The sequence shown here is derived from an EMBL/GenBank/DDBJ whole genome shotgun (WGS) entry which is preliminary data.</text>
</comment>
<evidence type="ECO:0000313" key="2">
    <source>
        <dbReference type="Proteomes" id="UP001519921"/>
    </source>
</evidence>
<reference evidence="1 2" key="1">
    <citation type="submission" date="2021-07" db="EMBL/GenBank/DDBJ databases">
        <title>Clostridium weizhouense sp. nov., an anaerobic bacterium isolated from activated sludge of Petroleum wastewater.</title>
        <authorList>
            <person name="Li Q."/>
        </authorList>
    </citation>
    <scope>NUCLEOTIDE SEQUENCE [LARGE SCALE GENOMIC DNA]</scope>
    <source>
        <strain evidence="1 2">YB-6</strain>
    </source>
</reference>
<dbReference type="RefSeq" id="WP_219778054.1">
    <property type="nucleotide sequence ID" value="NZ_JAHXPT010000002.1"/>
</dbReference>
<gene>
    <name evidence="1" type="ORF">KYD98_02710</name>
</gene>
<organism evidence="1 2">
    <name type="scientific">Clostridium weizhouense</name>
    <dbReference type="NCBI Taxonomy" id="2859781"/>
    <lineage>
        <taxon>Bacteria</taxon>
        <taxon>Bacillati</taxon>
        <taxon>Bacillota</taxon>
        <taxon>Clostridia</taxon>
        <taxon>Eubacteriales</taxon>
        <taxon>Clostridiaceae</taxon>
        <taxon>Clostridium</taxon>
    </lineage>
</organism>
<protein>
    <submittedName>
        <fullName evidence="1">Uncharacterized protein</fullName>
    </submittedName>
</protein>